<dbReference type="Proteomes" id="UP000252519">
    <property type="component" value="Unassembled WGS sequence"/>
</dbReference>
<sequence length="528" mass="57829">MFLKGLSCMPASCKTRTKSSSKTRSSSSSGNAEDLPESTSKTKTKSKGKKKAKAKKSKRSSRSSGKQVSSRTLFKKKKKVRGKKKSHRSSRSKQLTPSGEAEKGVKPGEVVSPAVEGRSPGILPQQADQPVGAGPIEMQPVPVHERAAAAGLDQMRADGPVSLGTPAELGLEAKEDGGLAVKSNDAQAGQLRLDSQPDDGHQAVAGFQAVARTGNRSASRSRRRSTSRSAIRLQIPQGCNLVTPLFIRSFQSVRVDVETEELLITTNVVLHSSGLTVEERKAELDNLIQVRPAVVNIKTMDDDGFQEEKTTQNVLIGKSMIVVERKSVLLRSEQDSGLRTNDTRKYDNICEARMGPAPESNSTMQRASGILNVIAENGTVMEDDIYHKTERIVFTIGGVSFALNEGKVLPARCDQTVSQKNNVRFDERIFADQNSITIDRDTVIDAKHGRLWDLRETFLVEEKRSYDYQSTYSDGSLVWTNAVPPLREEETQRSEGIAPVGGVFRMVFRLYILLGLNSTAEWLTTPNV</sequence>
<dbReference type="OrthoDB" id="5877294at2759"/>
<dbReference type="EMBL" id="JOJR01000306">
    <property type="protein sequence ID" value="RCN40044.1"/>
    <property type="molecule type" value="Genomic_DNA"/>
</dbReference>
<keyword evidence="3" id="KW-1185">Reference proteome</keyword>
<feature type="region of interest" description="Disordered" evidence="1">
    <location>
        <begin position="1"/>
        <end position="128"/>
    </location>
</feature>
<protein>
    <submittedName>
        <fullName evidence="2">Uncharacterized protein</fullName>
    </submittedName>
</protein>
<feature type="compositionally biased region" description="Basic residues" evidence="1">
    <location>
        <begin position="42"/>
        <end position="61"/>
    </location>
</feature>
<dbReference type="STRING" id="29170.A0A368G6I3"/>
<organism evidence="2 3">
    <name type="scientific">Ancylostoma caninum</name>
    <name type="common">Dog hookworm</name>
    <dbReference type="NCBI Taxonomy" id="29170"/>
    <lineage>
        <taxon>Eukaryota</taxon>
        <taxon>Metazoa</taxon>
        <taxon>Ecdysozoa</taxon>
        <taxon>Nematoda</taxon>
        <taxon>Chromadorea</taxon>
        <taxon>Rhabditida</taxon>
        <taxon>Rhabditina</taxon>
        <taxon>Rhabditomorpha</taxon>
        <taxon>Strongyloidea</taxon>
        <taxon>Ancylostomatidae</taxon>
        <taxon>Ancylostomatinae</taxon>
        <taxon>Ancylostoma</taxon>
    </lineage>
</organism>
<name>A0A368G6I3_ANCCA</name>
<evidence type="ECO:0000256" key="1">
    <source>
        <dbReference type="SAM" id="MobiDB-lite"/>
    </source>
</evidence>
<dbReference type="AlphaFoldDB" id="A0A368G6I3"/>
<comment type="caution">
    <text evidence="2">The sequence shown here is derived from an EMBL/GenBank/DDBJ whole genome shotgun (WGS) entry which is preliminary data.</text>
</comment>
<accession>A0A368G6I3</accession>
<reference evidence="2 3" key="1">
    <citation type="submission" date="2014-10" db="EMBL/GenBank/DDBJ databases">
        <title>Draft genome of the hookworm Ancylostoma caninum.</title>
        <authorList>
            <person name="Mitreva M."/>
        </authorList>
    </citation>
    <scope>NUCLEOTIDE SEQUENCE [LARGE SCALE GENOMIC DNA]</scope>
    <source>
        <strain evidence="2 3">Baltimore</strain>
    </source>
</reference>
<feature type="compositionally biased region" description="Low complexity" evidence="1">
    <location>
        <begin position="62"/>
        <end position="72"/>
    </location>
</feature>
<proteinExistence type="predicted"/>
<evidence type="ECO:0000313" key="2">
    <source>
        <dbReference type="EMBL" id="RCN40044.1"/>
    </source>
</evidence>
<feature type="compositionally biased region" description="Basic residues" evidence="1">
    <location>
        <begin position="73"/>
        <end position="91"/>
    </location>
</feature>
<gene>
    <name evidence="2" type="ORF">ANCCAN_14043</name>
</gene>
<evidence type="ECO:0000313" key="3">
    <source>
        <dbReference type="Proteomes" id="UP000252519"/>
    </source>
</evidence>